<dbReference type="InterPro" id="IPR052514">
    <property type="entry name" value="SAM-dependent_MTase"/>
</dbReference>
<evidence type="ECO:0000313" key="3">
    <source>
        <dbReference type="EMBL" id="KAH3849333.1"/>
    </source>
</evidence>
<dbReference type="Proteomes" id="UP000828390">
    <property type="component" value="Unassembled WGS sequence"/>
</dbReference>
<accession>A0A9D4L0Y0</accession>
<keyword evidence="1" id="KW-0812">Transmembrane</keyword>
<protein>
    <recommendedName>
        <fullName evidence="2">Methyltransferase FkbM domain-containing protein</fullName>
    </recommendedName>
</protein>
<dbReference type="InterPro" id="IPR029063">
    <property type="entry name" value="SAM-dependent_MTases_sf"/>
</dbReference>
<name>A0A9D4L0Y0_DREPO</name>
<organism evidence="3 4">
    <name type="scientific">Dreissena polymorpha</name>
    <name type="common">Zebra mussel</name>
    <name type="synonym">Mytilus polymorpha</name>
    <dbReference type="NCBI Taxonomy" id="45954"/>
    <lineage>
        <taxon>Eukaryota</taxon>
        <taxon>Metazoa</taxon>
        <taxon>Spiralia</taxon>
        <taxon>Lophotrochozoa</taxon>
        <taxon>Mollusca</taxon>
        <taxon>Bivalvia</taxon>
        <taxon>Autobranchia</taxon>
        <taxon>Heteroconchia</taxon>
        <taxon>Euheterodonta</taxon>
        <taxon>Imparidentia</taxon>
        <taxon>Neoheterodontei</taxon>
        <taxon>Myida</taxon>
        <taxon>Dreissenoidea</taxon>
        <taxon>Dreissenidae</taxon>
        <taxon>Dreissena</taxon>
    </lineage>
</organism>
<feature type="transmembrane region" description="Helical" evidence="1">
    <location>
        <begin position="16"/>
        <end position="34"/>
    </location>
</feature>
<dbReference type="Pfam" id="PF05050">
    <property type="entry name" value="Methyltransf_21"/>
    <property type="match status" value="1"/>
</dbReference>
<dbReference type="SUPFAM" id="SSF53335">
    <property type="entry name" value="S-adenosyl-L-methionine-dependent methyltransferases"/>
    <property type="match status" value="1"/>
</dbReference>
<sequence>MSLTSNVKIWLRRNRPSGVVSGFLAFFVVSYIIITKLDEKRLTKNTVNYVRTRINVIPADIMQEVDQDHVNNGKGVIYAFDEEDRKQLNGVYYSSPAASADEFESHMKLQRSHYAGEITGGWNNVLSAHNDTKRIDLKPVYSKDLLPAKRQEDAVASTKHTRIHEYNAFSESKDKRNSINSNQCVLLKTHHGNAPICIHDLADDEIISGRLAKDGVWEGNYLYIIGSILSREPNIEVLDLGCNIGVYTIISAKLKHRVVALDPNKINIRLLNKSLNLGGLSRYVTLLWNAISDVRENVTLYDIIGNIGGSFVETADKNATVDDDHKSFAITLDDLIGYFVGKPVFVKMDIETYELRALKGGSQFFKEIDVRYVLMEWIYHREFATGKDVIKMMEQYGLFPHVNAHVNTRLEPDNYRHWPDNILWIKYPKH</sequence>
<keyword evidence="1" id="KW-0472">Membrane</keyword>
<dbReference type="PANTHER" id="PTHR34203">
    <property type="entry name" value="METHYLTRANSFERASE, FKBM FAMILY PROTEIN"/>
    <property type="match status" value="1"/>
</dbReference>
<dbReference type="InterPro" id="IPR006342">
    <property type="entry name" value="FkbM_mtfrase"/>
</dbReference>
<keyword evidence="4" id="KW-1185">Reference proteome</keyword>
<evidence type="ECO:0000256" key="1">
    <source>
        <dbReference type="SAM" id="Phobius"/>
    </source>
</evidence>
<dbReference type="EMBL" id="JAIWYP010000003">
    <property type="protein sequence ID" value="KAH3849333.1"/>
    <property type="molecule type" value="Genomic_DNA"/>
</dbReference>
<evidence type="ECO:0000259" key="2">
    <source>
        <dbReference type="Pfam" id="PF05050"/>
    </source>
</evidence>
<comment type="caution">
    <text evidence="3">The sequence shown here is derived from an EMBL/GenBank/DDBJ whole genome shotgun (WGS) entry which is preliminary data.</text>
</comment>
<gene>
    <name evidence="3" type="ORF">DPMN_091732</name>
</gene>
<reference evidence="3" key="2">
    <citation type="submission" date="2020-11" db="EMBL/GenBank/DDBJ databases">
        <authorList>
            <person name="McCartney M.A."/>
            <person name="Auch B."/>
            <person name="Kono T."/>
            <person name="Mallez S."/>
            <person name="Becker A."/>
            <person name="Gohl D.M."/>
            <person name="Silverstein K.A.T."/>
            <person name="Koren S."/>
            <person name="Bechman K.B."/>
            <person name="Herman A."/>
            <person name="Abrahante J.E."/>
            <person name="Garbe J."/>
        </authorList>
    </citation>
    <scope>NUCLEOTIDE SEQUENCE</scope>
    <source>
        <strain evidence="3">Duluth1</strain>
        <tissue evidence="3">Whole animal</tissue>
    </source>
</reference>
<dbReference type="Gene3D" id="3.40.50.150">
    <property type="entry name" value="Vaccinia Virus protein VP39"/>
    <property type="match status" value="1"/>
</dbReference>
<keyword evidence="1" id="KW-1133">Transmembrane helix</keyword>
<feature type="domain" description="Methyltransferase FkbM" evidence="2">
    <location>
        <begin position="243"/>
        <end position="397"/>
    </location>
</feature>
<evidence type="ECO:0000313" key="4">
    <source>
        <dbReference type="Proteomes" id="UP000828390"/>
    </source>
</evidence>
<dbReference type="PANTHER" id="PTHR34203:SF15">
    <property type="entry name" value="SLL1173 PROTEIN"/>
    <property type="match status" value="1"/>
</dbReference>
<dbReference type="AlphaFoldDB" id="A0A9D4L0Y0"/>
<proteinExistence type="predicted"/>
<dbReference type="CDD" id="cd02440">
    <property type="entry name" value="AdoMet_MTases"/>
    <property type="match status" value="1"/>
</dbReference>
<dbReference type="NCBIfam" id="TIGR01444">
    <property type="entry name" value="fkbM_fam"/>
    <property type="match status" value="1"/>
</dbReference>
<reference evidence="3" key="1">
    <citation type="journal article" date="2019" name="bioRxiv">
        <title>The Genome of the Zebra Mussel, Dreissena polymorpha: A Resource for Invasive Species Research.</title>
        <authorList>
            <person name="McCartney M.A."/>
            <person name="Auch B."/>
            <person name="Kono T."/>
            <person name="Mallez S."/>
            <person name="Zhang Y."/>
            <person name="Obille A."/>
            <person name="Becker A."/>
            <person name="Abrahante J.E."/>
            <person name="Garbe J."/>
            <person name="Badalamenti J.P."/>
            <person name="Herman A."/>
            <person name="Mangelson H."/>
            <person name="Liachko I."/>
            <person name="Sullivan S."/>
            <person name="Sone E.D."/>
            <person name="Koren S."/>
            <person name="Silverstein K.A.T."/>
            <person name="Beckman K.B."/>
            <person name="Gohl D.M."/>
        </authorList>
    </citation>
    <scope>NUCLEOTIDE SEQUENCE</scope>
    <source>
        <strain evidence="3">Duluth1</strain>
        <tissue evidence="3">Whole animal</tissue>
    </source>
</reference>